<dbReference type="Proteomes" id="UP000444721">
    <property type="component" value="Unassembled WGS sequence"/>
</dbReference>
<dbReference type="EMBL" id="VFQX01000048">
    <property type="protein sequence ID" value="KAF0975226.1"/>
    <property type="molecule type" value="Genomic_DNA"/>
</dbReference>
<dbReference type="GeneID" id="68113197"/>
<sequence length="196" mass="22723">MHDGSNTLWIFSESIRLLKNNFIEVFYREEKVGVIDEKVKQILHTQDNNYYTAKALAEKLDSKKYNGGDYFSNYSYKLGDNNKVNDDTLRDTYKFTRREEGRIEEVVDAMRRQPLPPIFEPPKDPFHPPLIPKPIFPRGDPTVGGQPPVKGVEEMLTDNLLQFITLKLKGLSLHELIKVSNVVLTLEEERGMKRKQ</sequence>
<accession>A0A6A5BK17</accession>
<keyword evidence="2" id="KW-1185">Reference proteome</keyword>
<proteinExistence type="predicted"/>
<evidence type="ECO:0000313" key="2">
    <source>
        <dbReference type="Proteomes" id="UP000444721"/>
    </source>
</evidence>
<evidence type="ECO:0000313" key="1">
    <source>
        <dbReference type="EMBL" id="KAF0975226.1"/>
    </source>
</evidence>
<reference evidence="1 2" key="1">
    <citation type="journal article" date="2019" name="Sci. Rep.">
        <title>Nanopore sequencing improves the draft genome of the human pathogenic amoeba Naegleria fowleri.</title>
        <authorList>
            <person name="Liechti N."/>
            <person name="Schurch N."/>
            <person name="Bruggmann R."/>
            <person name="Wittwer M."/>
        </authorList>
    </citation>
    <scope>NUCLEOTIDE SEQUENCE [LARGE SCALE GENOMIC DNA]</scope>
    <source>
        <strain evidence="1 2">ATCC 30894</strain>
    </source>
</reference>
<protein>
    <submittedName>
        <fullName evidence="1">Uncharacterized protein</fullName>
    </submittedName>
</protein>
<dbReference type="AlphaFoldDB" id="A0A6A5BK17"/>
<comment type="caution">
    <text evidence="1">The sequence shown here is derived from an EMBL/GenBank/DDBJ whole genome shotgun (WGS) entry which is preliminary data.</text>
</comment>
<gene>
    <name evidence="1" type="ORF">FDP41_005979</name>
</gene>
<name>A0A6A5BK17_NAEFO</name>
<dbReference type="VEuPathDB" id="AmoebaDB:FDP41_005979"/>
<dbReference type="RefSeq" id="XP_044559939.1">
    <property type="nucleotide sequence ID" value="XM_044709562.1"/>
</dbReference>
<organism evidence="1 2">
    <name type="scientific">Naegleria fowleri</name>
    <name type="common">Brain eating amoeba</name>
    <dbReference type="NCBI Taxonomy" id="5763"/>
    <lineage>
        <taxon>Eukaryota</taxon>
        <taxon>Discoba</taxon>
        <taxon>Heterolobosea</taxon>
        <taxon>Tetramitia</taxon>
        <taxon>Eutetramitia</taxon>
        <taxon>Vahlkampfiidae</taxon>
        <taxon>Naegleria</taxon>
    </lineage>
</organism>
<dbReference type="VEuPathDB" id="AmoebaDB:NfTy_043640"/>